<organism evidence="2">
    <name type="scientific">Anguilla anguilla</name>
    <name type="common">European freshwater eel</name>
    <name type="synonym">Muraena anguilla</name>
    <dbReference type="NCBI Taxonomy" id="7936"/>
    <lineage>
        <taxon>Eukaryota</taxon>
        <taxon>Metazoa</taxon>
        <taxon>Chordata</taxon>
        <taxon>Craniata</taxon>
        <taxon>Vertebrata</taxon>
        <taxon>Euteleostomi</taxon>
        <taxon>Actinopterygii</taxon>
        <taxon>Neopterygii</taxon>
        <taxon>Teleostei</taxon>
        <taxon>Anguilliformes</taxon>
        <taxon>Anguillidae</taxon>
        <taxon>Anguilla</taxon>
    </lineage>
</organism>
<feature type="compositionally biased region" description="Acidic residues" evidence="1">
    <location>
        <begin position="19"/>
        <end position="30"/>
    </location>
</feature>
<evidence type="ECO:0000256" key="1">
    <source>
        <dbReference type="SAM" id="MobiDB-lite"/>
    </source>
</evidence>
<proteinExistence type="predicted"/>
<dbReference type="EMBL" id="GBXM01054119">
    <property type="protein sequence ID" value="JAH54458.1"/>
    <property type="molecule type" value="Transcribed_RNA"/>
</dbReference>
<feature type="compositionally biased region" description="Low complexity" evidence="1">
    <location>
        <begin position="37"/>
        <end position="46"/>
    </location>
</feature>
<dbReference type="AlphaFoldDB" id="A0A0E9TP09"/>
<reference evidence="2" key="1">
    <citation type="submission" date="2014-11" db="EMBL/GenBank/DDBJ databases">
        <authorList>
            <person name="Amaro Gonzalez C."/>
        </authorList>
    </citation>
    <scope>NUCLEOTIDE SEQUENCE</scope>
</reference>
<protein>
    <submittedName>
        <fullName evidence="2">Uncharacterized protein</fullName>
    </submittedName>
</protein>
<name>A0A0E9TP09_ANGAN</name>
<evidence type="ECO:0000313" key="2">
    <source>
        <dbReference type="EMBL" id="JAH54458.1"/>
    </source>
</evidence>
<sequence>MRLLITCAPPLTAATAGQSEEDEDDKEEEEPKATEVSSQPLQRSQQPPQPPRPRVHDLGLSPVTSGVPRHLISLHSKSRIIFMRREHSLCFISS</sequence>
<reference evidence="2" key="2">
    <citation type="journal article" date="2015" name="Fish Shellfish Immunol.">
        <title>Early steps in the European eel (Anguilla anguilla)-Vibrio vulnificus interaction in the gills: Role of the RtxA13 toxin.</title>
        <authorList>
            <person name="Callol A."/>
            <person name="Pajuelo D."/>
            <person name="Ebbesson L."/>
            <person name="Teles M."/>
            <person name="MacKenzie S."/>
            <person name="Amaro C."/>
        </authorList>
    </citation>
    <scope>NUCLEOTIDE SEQUENCE</scope>
</reference>
<accession>A0A0E9TP09</accession>
<feature type="region of interest" description="Disordered" evidence="1">
    <location>
        <begin position="1"/>
        <end position="69"/>
    </location>
</feature>